<dbReference type="Proteomes" id="UP000283341">
    <property type="component" value="Unassembled WGS sequence"/>
</dbReference>
<dbReference type="InterPro" id="IPR023809">
    <property type="entry name" value="Thiopep_bacteriocin_synth_dom"/>
</dbReference>
<protein>
    <recommendedName>
        <fullName evidence="1">Thiopeptide-type bacteriocin biosynthesis domain-containing protein</fullName>
    </recommendedName>
</protein>
<reference evidence="2 3" key="1">
    <citation type="submission" date="2018-08" db="EMBL/GenBank/DDBJ databases">
        <title>A genome reference for cultivated species of the human gut microbiota.</title>
        <authorList>
            <person name="Zou Y."/>
            <person name="Xue W."/>
            <person name="Luo G."/>
        </authorList>
    </citation>
    <scope>NUCLEOTIDE SEQUENCE [LARGE SCALE GENOMIC DNA]</scope>
    <source>
        <strain evidence="2 3">AF22-3AC</strain>
    </source>
</reference>
<gene>
    <name evidence="2" type="ORF">DWX97_03380</name>
</gene>
<dbReference type="AlphaFoldDB" id="A0A412IM63"/>
<evidence type="ECO:0000313" key="2">
    <source>
        <dbReference type="EMBL" id="RGS39000.1"/>
    </source>
</evidence>
<dbReference type="Pfam" id="PF14028">
    <property type="entry name" value="Lant_dehydr_C"/>
    <property type="match status" value="1"/>
</dbReference>
<organism evidence="2 3">
    <name type="scientific">Bacteroides cellulosilyticus</name>
    <dbReference type="NCBI Taxonomy" id="246787"/>
    <lineage>
        <taxon>Bacteria</taxon>
        <taxon>Pseudomonadati</taxon>
        <taxon>Bacteroidota</taxon>
        <taxon>Bacteroidia</taxon>
        <taxon>Bacteroidales</taxon>
        <taxon>Bacteroidaceae</taxon>
        <taxon>Bacteroides</taxon>
    </lineage>
</organism>
<sequence length="295" mass="35487">MNKVVQRTFIPGSEWLYIKVYTGSNTADKILINELDKYISSLNKKKYIEKWFFIRYSDPDFHLRIRILVKESMFIGEIIQMFYKYFNKLVDDNRVWRIQLDTYNRELERYKSHLMELTETMFCIDSNYTLKLLNILEGMSQTARCLIAVKMVDALLIDFNCDLQQKKELLESMDRSYKMEFGFNEFNAKQLNQIYREYSCDLEEVLDGKKADRGYETLYYILTLRSKALKIVVTQLVEADKLKEIGMLLSSYIHMMLIRLFRSKNRLYELVIYNFMNRLYTSKIARMKYLNNAKE</sequence>
<accession>A0A412IM63</accession>
<evidence type="ECO:0000313" key="3">
    <source>
        <dbReference type="Proteomes" id="UP000283341"/>
    </source>
</evidence>
<dbReference type="RefSeq" id="WP_118401792.1">
    <property type="nucleotide sequence ID" value="NZ_JADNFX010000003.1"/>
</dbReference>
<proteinExistence type="predicted"/>
<dbReference type="EMBL" id="QRVJ01000002">
    <property type="protein sequence ID" value="RGS39000.1"/>
    <property type="molecule type" value="Genomic_DNA"/>
</dbReference>
<name>A0A412IM63_9BACE</name>
<dbReference type="NCBIfam" id="TIGR03891">
    <property type="entry name" value="thiopep_ocin"/>
    <property type="match status" value="1"/>
</dbReference>
<evidence type="ECO:0000259" key="1">
    <source>
        <dbReference type="Pfam" id="PF14028"/>
    </source>
</evidence>
<feature type="domain" description="Thiopeptide-type bacteriocin biosynthesis" evidence="1">
    <location>
        <begin position="15"/>
        <end position="280"/>
    </location>
</feature>
<comment type="caution">
    <text evidence="2">The sequence shown here is derived from an EMBL/GenBank/DDBJ whole genome shotgun (WGS) entry which is preliminary data.</text>
</comment>